<protein>
    <submittedName>
        <fullName evidence="2">CCGSCS motif protein</fullName>
    </submittedName>
</protein>
<proteinExistence type="predicted"/>
<feature type="region of interest" description="Disordered" evidence="1">
    <location>
        <begin position="14"/>
        <end position="58"/>
    </location>
</feature>
<comment type="caution">
    <text evidence="2">The sequence shown here is derived from an EMBL/GenBank/DDBJ whole genome shotgun (WGS) entry which is preliminary data.</text>
</comment>
<name>A0A2T3N8A7_9GAMM</name>
<sequence>MAISFTKIFKKSDNNTEDKKLVEQPNSVEAQAEKEGSTEQEKTTKKHGEPGFCCGSCS</sequence>
<evidence type="ECO:0000256" key="1">
    <source>
        <dbReference type="SAM" id="MobiDB-lite"/>
    </source>
</evidence>
<evidence type="ECO:0000313" key="3">
    <source>
        <dbReference type="Proteomes" id="UP000241346"/>
    </source>
</evidence>
<organism evidence="2 3">
    <name type="scientific">Photobacterium rosenbergii</name>
    <dbReference type="NCBI Taxonomy" id="294936"/>
    <lineage>
        <taxon>Bacteria</taxon>
        <taxon>Pseudomonadati</taxon>
        <taxon>Pseudomonadota</taxon>
        <taxon>Gammaproteobacteria</taxon>
        <taxon>Vibrionales</taxon>
        <taxon>Vibrionaceae</taxon>
        <taxon>Photobacterium</taxon>
    </lineage>
</organism>
<accession>A0A2T3N8A7</accession>
<dbReference type="NCBIfam" id="TIGR04101">
    <property type="entry name" value="CCGSCS"/>
    <property type="match status" value="1"/>
</dbReference>
<dbReference type="EMBL" id="PYMB01000015">
    <property type="protein sequence ID" value="PSW09416.1"/>
    <property type="molecule type" value="Genomic_DNA"/>
</dbReference>
<evidence type="ECO:0000313" key="2">
    <source>
        <dbReference type="EMBL" id="PSW09416.1"/>
    </source>
</evidence>
<feature type="compositionally biased region" description="Basic and acidic residues" evidence="1">
    <location>
        <begin position="31"/>
        <end position="49"/>
    </location>
</feature>
<dbReference type="Proteomes" id="UP000241346">
    <property type="component" value="Unassembled WGS sequence"/>
</dbReference>
<reference evidence="2 3" key="1">
    <citation type="submission" date="2018-03" db="EMBL/GenBank/DDBJ databases">
        <title>Whole genome sequencing of Histamine producing bacteria.</title>
        <authorList>
            <person name="Butler K."/>
        </authorList>
    </citation>
    <scope>NUCLEOTIDE SEQUENCE [LARGE SCALE GENOMIC DNA]</scope>
    <source>
        <strain evidence="2 3">DSM 19138</strain>
    </source>
</reference>
<dbReference type="InterPro" id="IPR026481">
    <property type="entry name" value="CCGSCS"/>
</dbReference>
<dbReference type="OrthoDB" id="6372164at2"/>
<gene>
    <name evidence="2" type="ORF">C9J01_21055</name>
</gene>
<dbReference type="AlphaFoldDB" id="A0A2T3N8A7"/>
<dbReference type="RefSeq" id="WP_107300112.1">
    <property type="nucleotide sequence ID" value="NZ_PYMB01000015.1"/>
</dbReference>